<dbReference type="EMBL" id="CP110615">
    <property type="protein sequence ID" value="UZJ25922.1"/>
    <property type="molecule type" value="Genomic_DNA"/>
</dbReference>
<evidence type="ECO:0000313" key="3">
    <source>
        <dbReference type="EMBL" id="UZJ25922.1"/>
    </source>
</evidence>
<dbReference type="RefSeq" id="WP_265384026.1">
    <property type="nucleotide sequence ID" value="NZ_CP110615.1"/>
</dbReference>
<organism evidence="3 4">
    <name type="scientific">Rhodococcus antarcticus</name>
    <dbReference type="NCBI Taxonomy" id="2987751"/>
    <lineage>
        <taxon>Bacteria</taxon>
        <taxon>Bacillati</taxon>
        <taxon>Actinomycetota</taxon>
        <taxon>Actinomycetes</taxon>
        <taxon>Mycobacteriales</taxon>
        <taxon>Nocardiaceae</taxon>
        <taxon>Rhodococcus</taxon>
    </lineage>
</organism>
<feature type="region of interest" description="Disordered" evidence="1">
    <location>
        <begin position="1"/>
        <end position="24"/>
    </location>
</feature>
<evidence type="ECO:0000256" key="2">
    <source>
        <dbReference type="SAM" id="Phobius"/>
    </source>
</evidence>
<keyword evidence="2" id="KW-1133">Transmembrane helix</keyword>
<gene>
    <name evidence="3" type="ORF">RHODO2019_05680</name>
</gene>
<feature type="transmembrane region" description="Helical" evidence="2">
    <location>
        <begin position="76"/>
        <end position="96"/>
    </location>
</feature>
<evidence type="ECO:0000256" key="1">
    <source>
        <dbReference type="SAM" id="MobiDB-lite"/>
    </source>
</evidence>
<proteinExistence type="predicted"/>
<reference evidence="3" key="1">
    <citation type="submission" date="2022-10" db="EMBL/GenBank/DDBJ databases">
        <title>Rhodococcus sp.75.</title>
        <authorList>
            <person name="Sun M."/>
        </authorList>
    </citation>
    <scope>NUCLEOTIDE SEQUENCE</scope>
    <source>
        <strain evidence="3">75</strain>
    </source>
</reference>
<keyword evidence="4" id="KW-1185">Reference proteome</keyword>
<dbReference type="Proteomes" id="UP001164965">
    <property type="component" value="Chromosome"/>
</dbReference>
<accession>A0ABY6P2Q4</accession>
<sequence>MPTVSDRPEDEPRLPPGRFAEDLVGLDPDDPEAQAFAEHLDRVERHRSSFTVEGYLADVGDFADSANRAAGIRRTVAVAVVGLILVGVLVAVWNALGMMLTTFF</sequence>
<keyword evidence="2" id="KW-0472">Membrane</keyword>
<name>A0ABY6P2Q4_9NOCA</name>
<protein>
    <submittedName>
        <fullName evidence="3">Uncharacterized protein</fullName>
    </submittedName>
</protein>
<evidence type="ECO:0000313" key="4">
    <source>
        <dbReference type="Proteomes" id="UP001164965"/>
    </source>
</evidence>
<keyword evidence="2" id="KW-0812">Transmembrane</keyword>
<feature type="compositionally biased region" description="Basic and acidic residues" evidence="1">
    <location>
        <begin position="1"/>
        <end position="13"/>
    </location>
</feature>